<dbReference type="GO" id="GO:0015935">
    <property type="term" value="C:small ribosomal subunit"/>
    <property type="evidence" value="ECO:0007669"/>
    <property type="project" value="TreeGrafter"/>
</dbReference>
<dbReference type="InterPro" id="IPR036510">
    <property type="entry name" value="Ribosomal_bS20_sf"/>
</dbReference>
<dbReference type="GO" id="GO:0070181">
    <property type="term" value="F:small ribosomal subunit rRNA binding"/>
    <property type="evidence" value="ECO:0007669"/>
    <property type="project" value="TreeGrafter"/>
</dbReference>
<dbReference type="PANTHER" id="PTHR33398:SF1">
    <property type="entry name" value="SMALL RIBOSOMAL SUBUNIT PROTEIN BS20C"/>
    <property type="match status" value="1"/>
</dbReference>
<dbReference type="InterPro" id="IPR002583">
    <property type="entry name" value="Ribosomal_bS20"/>
</dbReference>
<dbReference type="GO" id="GO:0006412">
    <property type="term" value="P:translation"/>
    <property type="evidence" value="ECO:0007669"/>
    <property type="project" value="InterPro"/>
</dbReference>
<dbReference type="EMBL" id="SDRB02010521">
    <property type="protein sequence ID" value="THG05999.1"/>
    <property type="molecule type" value="Genomic_DNA"/>
</dbReference>
<dbReference type="GO" id="GO:0003735">
    <property type="term" value="F:structural constituent of ribosome"/>
    <property type="evidence" value="ECO:0007669"/>
    <property type="project" value="InterPro"/>
</dbReference>
<evidence type="ECO:0000256" key="3">
    <source>
        <dbReference type="ARBA" id="ARBA00022884"/>
    </source>
</evidence>
<evidence type="ECO:0000256" key="5">
    <source>
        <dbReference type="ARBA" id="ARBA00023274"/>
    </source>
</evidence>
<keyword evidence="3" id="KW-0694">RNA-binding</keyword>
<dbReference type="AlphaFoldDB" id="A0A4S4DS69"/>
<comment type="caution">
    <text evidence="7">The sequence shown here is derived from an EMBL/GenBank/DDBJ whole genome shotgun (WGS) entry which is preliminary data.</text>
</comment>
<evidence type="ECO:0000256" key="6">
    <source>
        <dbReference type="SAM" id="MobiDB-lite"/>
    </source>
</evidence>
<dbReference type="STRING" id="542762.A0A4S4DS69"/>
<keyword evidence="2" id="KW-0699">rRNA-binding</keyword>
<protein>
    <submittedName>
        <fullName evidence="7">Uncharacterized protein</fullName>
    </submittedName>
</protein>
<dbReference type="PANTHER" id="PTHR33398">
    <property type="entry name" value="30S RIBOSOMAL PROTEIN S20"/>
    <property type="match status" value="1"/>
</dbReference>
<evidence type="ECO:0000256" key="2">
    <source>
        <dbReference type="ARBA" id="ARBA00022730"/>
    </source>
</evidence>
<accession>A0A4S4DS69</accession>
<keyword evidence="5" id="KW-0687">Ribonucleoprotein</keyword>
<feature type="region of interest" description="Disordered" evidence="6">
    <location>
        <begin position="57"/>
        <end position="85"/>
    </location>
</feature>
<sequence length="174" mass="19478">MLGSSIQFQNPIPQLPYSSTHRKPTFITQVSKLLFPPLLTCLLHRPTRHSIVCEAAPNKKADSAAKRGSSSKKRRSLQQSSEIRGQDSDEEGILFVLEALDVLRKNPMHNPKKYFAIEQLIAEAYSIIDKAVKVGTLHRTLEQEGSLGLQGERRLLKFTMAGIPLLRLSLPSTY</sequence>
<dbReference type="Proteomes" id="UP000306102">
    <property type="component" value="Unassembled WGS sequence"/>
</dbReference>
<dbReference type="Gene3D" id="1.20.58.110">
    <property type="entry name" value="Ribosomal protein S20"/>
    <property type="match status" value="1"/>
</dbReference>
<reference evidence="7 8" key="1">
    <citation type="journal article" date="2018" name="Proc. Natl. Acad. Sci. U.S.A.">
        <title>Draft genome sequence of Camellia sinensis var. sinensis provides insights into the evolution of the tea genome and tea quality.</title>
        <authorList>
            <person name="Wei C."/>
            <person name="Yang H."/>
            <person name="Wang S."/>
            <person name="Zhao J."/>
            <person name="Liu C."/>
            <person name="Gao L."/>
            <person name="Xia E."/>
            <person name="Lu Y."/>
            <person name="Tai Y."/>
            <person name="She G."/>
            <person name="Sun J."/>
            <person name="Cao H."/>
            <person name="Tong W."/>
            <person name="Gao Q."/>
            <person name="Li Y."/>
            <person name="Deng W."/>
            <person name="Jiang X."/>
            <person name="Wang W."/>
            <person name="Chen Q."/>
            <person name="Zhang S."/>
            <person name="Li H."/>
            <person name="Wu J."/>
            <person name="Wang P."/>
            <person name="Li P."/>
            <person name="Shi C."/>
            <person name="Zheng F."/>
            <person name="Jian J."/>
            <person name="Huang B."/>
            <person name="Shan D."/>
            <person name="Shi M."/>
            <person name="Fang C."/>
            <person name="Yue Y."/>
            <person name="Li F."/>
            <person name="Li D."/>
            <person name="Wei S."/>
            <person name="Han B."/>
            <person name="Jiang C."/>
            <person name="Yin Y."/>
            <person name="Xia T."/>
            <person name="Zhang Z."/>
            <person name="Bennetzen J.L."/>
            <person name="Zhao S."/>
            <person name="Wan X."/>
        </authorList>
    </citation>
    <scope>NUCLEOTIDE SEQUENCE [LARGE SCALE GENOMIC DNA]</scope>
    <source>
        <strain evidence="8">cv. Shuchazao</strain>
        <tissue evidence="7">Leaf</tissue>
    </source>
</reference>
<keyword evidence="8" id="KW-1185">Reference proteome</keyword>
<evidence type="ECO:0000313" key="8">
    <source>
        <dbReference type="Proteomes" id="UP000306102"/>
    </source>
</evidence>
<evidence type="ECO:0000313" key="7">
    <source>
        <dbReference type="EMBL" id="THG05999.1"/>
    </source>
</evidence>
<comment type="similarity">
    <text evidence="1">Belongs to the bacterial ribosomal protein bS20 family.</text>
</comment>
<keyword evidence="4" id="KW-0689">Ribosomal protein</keyword>
<proteinExistence type="inferred from homology"/>
<gene>
    <name evidence="7" type="ORF">TEA_000257</name>
</gene>
<evidence type="ECO:0000256" key="4">
    <source>
        <dbReference type="ARBA" id="ARBA00022980"/>
    </source>
</evidence>
<evidence type="ECO:0000256" key="1">
    <source>
        <dbReference type="ARBA" id="ARBA00007634"/>
    </source>
</evidence>
<name>A0A4S4DS69_CAMSN</name>
<organism evidence="7 8">
    <name type="scientific">Camellia sinensis var. sinensis</name>
    <name type="common">China tea</name>
    <dbReference type="NCBI Taxonomy" id="542762"/>
    <lineage>
        <taxon>Eukaryota</taxon>
        <taxon>Viridiplantae</taxon>
        <taxon>Streptophyta</taxon>
        <taxon>Embryophyta</taxon>
        <taxon>Tracheophyta</taxon>
        <taxon>Spermatophyta</taxon>
        <taxon>Magnoliopsida</taxon>
        <taxon>eudicotyledons</taxon>
        <taxon>Gunneridae</taxon>
        <taxon>Pentapetalae</taxon>
        <taxon>asterids</taxon>
        <taxon>Ericales</taxon>
        <taxon>Theaceae</taxon>
        <taxon>Camellia</taxon>
    </lineage>
</organism>